<protein>
    <recommendedName>
        <fullName evidence="2">Lin1244/Lin1753-like N-terminal domain-containing protein</fullName>
    </recommendedName>
</protein>
<dbReference type="Pfam" id="PF14297">
    <property type="entry name" value="Lin1244_N"/>
    <property type="match status" value="1"/>
</dbReference>
<feature type="region of interest" description="Disordered" evidence="1">
    <location>
        <begin position="103"/>
        <end position="141"/>
    </location>
</feature>
<organism evidence="3 4">
    <name type="scientific">Clostridium luticellarii</name>
    <dbReference type="NCBI Taxonomy" id="1691940"/>
    <lineage>
        <taxon>Bacteria</taxon>
        <taxon>Bacillati</taxon>
        <taxon>Bacillota</taxon>
        <taxon>Clostridia</taxon>
        <taxon>Eubacteriales</taxon>
        <taxon>Clostridiaceae</taxon>
        <taxon>Clostridium</taxon>
    </lineage>
</organism>
<proteinExistence type="predicted"/>
<dbReference type="Proteomes" id="UP000237798">
    <property type="component" value="Unassembled WGS sequence"/>
</dbReference>
<feature type="compositionally biased region" description="Basic and acidic residues" evidence="1">
    <location>
        <begin position="118"/>
        <end position="137"/>
    </location>
</feature>
<gene>
    <name evidence="3" type="ORF">CLLU_10220</name>
</gene>
<dbReference type="AlphaFoldDB" id="A0A2T0BQ33"/>
<name>A0A2T0BQ33_9CLOT</name>
<dbReference type="EMBL" id="PVXP01000009">
    <property type="protein sequence ID" value="PRR85994.1"/>
    <property type="molecule type" value="Genomic_DNA"/>
</dbReference>
<reference evidence="3 4" key="1">
    <citation type="submission" date="2018-03" db="EMBL/GenBank/DDBJ databases">
        <title>Genome sequence of Clostridium luticellarii DSM 29923.</title>
        <authorList>
            <person name="Poehlein A."/>
            <person name="Daniel R."/>
        </authorList>
    </citation>
    <scope>NUCLEOTIDE SEQUENCE [LARGE SCALE GENOMIC DNA]</scope>
    <source>
        <strain evidence="3 4">DSM 29923</strain>
    </source>
</reference>
<sequence length="282" mass="32576">MKETYYFSHDYNARNDPKILAMRSEYGAEGYGWYWMIIEILREQPEYKLENNKYLCITLAMQLQCDKDALHGYVEKCINEYKLFETDGTYIWSNSLIKRMSKRDAKSEKAKRAANARWHKDSDTSKTDETNTKKHASDAQAMRKQCASNAIKEKKGKENNNITTTEKENKEKENWVIALEYFCQKSGKADVQLRPRELEAAQKICAEVPSLDIVLKGIDKAFSDFKPDADSDKINSFRYCTGIIRDLWKCENIKKKGGKGNVKNSKQTTEYGIDSSGIGFHF</sequence>
<evidence type="ECO:0000256" key="1">
    <source>
        <dbReference type="SAM" id="MobiDB-lite"/>
    </source>
</evidence>
<dbReference type="OrthoDB" id="1937552at2"/>
<keyword evidence="4" id="KW-1185">Reference proteome</keyword>
<dbReference type="RefSeq" id="WP_158255878.1">
    <property type="nucleotide sequence ID" value="NZ_PVXP01000009.1"/>
</dbReference>
<evidence type="ECO:0000313" key="4">
    <source>
        <dbReference type="Proteomes" id="UP000237798"/>
    </source>
</evidence>
<evidence type="ECO:0000313" key="3">
    <source>
        <dbReference type="EMBL" id="PRR85994.1"/>
    </source>
</evidence>
<feature type="domain" description="Lin1244/Lin1753-like N-terminal" evidence="2">
    <location>
        <begin position="6"/>
        <end position="95"/>
    </location>
</feature>
<dbReference type="InterPro" id="IPR025400">
    <property type="entry name" value="Lin1244/Lin1753-like_N"/>
</dbReference>
<accession>A0A2T0BQ33</accession>
<evidence type="ECO:0000259" key="2">
    <source>
        <dbReference type="Pfam" id="PF14297"/>
    </source>
</evidence>
<comment type="caution">
    <text evidence="3">The sequence shown here is derived from an EMBL/GenBank/DDBJ whole genome shotgun (WGS) entry which is preliminary data.</text>
</comment>